<dbReference type="InterPro" id="IPR018740">
    <property type="entry name" value="DUF2282_membr"/>
</dbReference>
<feature type="region of interest" description="Disordered" evidence="1">
    <location>
        <begin position="93"/>
        <end position="118"/>
    </location>
</feature>
<evidence type="ECO:0000313" key="4">
    <source>
        <dbReference type="Proteomes" id="UP000609531"/>
    </source>
</evidence>
<dbReference type="Pfam" id="PF10048">
    <property type="entry name" value="DUF2282"/>
    <property type="match status" value="1"/>
</dbReference>
<keyword evidence="2" id="KW-0732">Signal</keyword>
<dbReference type="EMBL" id="JAEKJA010000005">
    <property type="protein sequence ID" value="MBJ3775427.1"/>
    <property type="molecule type" value="Genomic_DNA"/>
</dbReference>
<reference evidence="3" key="1">
    <citation type="submission" date="2020-12" db="EMBL/GenBank/DDBJ databases">
        <title>Bacterial taxonomy.</title>
        <authorList>
            <person name="Pan X."/>
        </authorList>
    </citation>
    <scope>NUCLEOTIDE SEQUENCE</scope>
    <source>
        <strain evidence="3">B2012</strain>
    </source>
</reference>
<gene>
    <name evidence="3" type="ORF">JCR33_07000</name>
</gene>
<sequence length="118" mass="11580">MTKPWTLTALAGAVAAAAAMATSPVEAANEKCFGVSLAGDNDCAAGPGTTCAGTSTVDYQGNAWSLVPEGTCATTELPGGRHGATEANLKAEGFTGLDRDLPAGTATTGLKPVPEPSA</sequence>
<evidence type="ECO:0000256" key="2">
    <source>
        <dbReference type="SAM" id="SignalP"/>
    </source>
</evidence>
<name>A0A934IKF5_9HYPH</name>
<feature type="signal peptide" evidence="2">
    <location>
        <begin position="1"/>
        <end position="27"/>
    </location>
</feature>
<keyword evidence="4" id="KW-1185">Reference proteome</keyword>
<dbReference type="Proteomes" id="UP000609531">
    <property type="component" value="Unassembled WGS sequence"/>
</dbReference>
<protein>
    <submittedName>
        <fullName evidence="3">DUF2282 domain-containing protein</fullName>
    </submittedName>
</protein>
<proteinExistence type="predicted"/>
<dbReference type="RefSeq" id="WP_198881326.1">
    <property type="nucleotide sequence ID" value="NZ_JAEKJA010000005.1"/>
</dbReference>
<evidence type="ECO:0000256" key="1">
    <source>
        <dbReference type="SAM" id="MobiDB-lite"/>
    </source>
</evidence>
<dbReference type="AlphaFoldDB" id="A0A934IKF5"/>
<comment type="caution">
    <text evidence="3">The sequence shown here is derived from an EMBL/GenBank/DDBJ whole genome shotgun (WGS) entry which is preliminary data.</text>
</comment>
<accession>A0A934IKF5</accession>
<organism evidence="3 4">
    <name type="scientific">Acuticoccus mangrovi</name>
    <dbReference type="NCBI Taxonomy" id="2796142"/>
    <lineage>
        <taxon>Bacteria</taxon>
        <taxon>Pseudomonadati</taxon>
        <taxon>Pseudomonadota</taxon>
        <taxon>Alphaproteobacteria</taxon>
        <taxon>Hyphomicrobiales</taxon>
        <taxon>Amorphaceae</taxon>
        <taxon>Acuticoccus</taxon>
    </lineage>
</organism>
<feature type="chain" id="PRO_5037878349" evidence="2">
    <location>
        <begin position="28"/>
        <end position="118"/>
    </location>
</feature>
<evidence type="ECO:0000313" key="3">
    <source>
        <dbReference type="EMBL" id="MBJ3775427.1"/>
    </source>
</evidence>